<dbReference type="EMBL" id="CAJOBI010001452">
    <property type="protein sequence ID" value="CAF3882219.1"/>
    <property type="molecule type" value="Genomic_DNA"/>
</dbReference>
<dbReference type="Proteomes" id="UP000681967">
    <property type="component" value="Unassembled WGS sequence"/>
</dbReference>
<keyword evidence="1" id="KW-0812">Transmembrane</keyword>
<evidence type="ECO:0000313" key="4">
    <source>
        <dbReference type="EMBL" id="CAF3936774.1"/>
    </source>
</evidence>
<dbReference type="EMBL" id="CAJOBH010003081">
    <property type="protein sequence ID" value="CAF3936774.1"/>
    <property type="molecule type" value="Genomic_DNA"/>
</dbReference>
<accession>A0A8S2M5J9</accession>
<evidence type="ECO:0000313" key="5">
    <source>
        <dbReference type="Proteomes" id="UP000681967"/>
    </source>
</evidence>
<dbReference type="Proteomes" id="UP000681720">
    <property type="component" value="Unassembled WGS sequence"/>
</dbReference>
<organism evidence="4 5">
    <name type="scientific">Rotaria magnacalcarata</name>
    <dbReference type="NCBI Taxonomy" id="392030"/>
    <lineage>
        <taxon>Eukaryota</taxon>
        <taxon>Metazoa</taxon>
        <taxon>Spiralia</taxon>
        <taxon>Gnathifera</taxon>
        <taxon>Rotifera</taxon>
        <taxon>Eurotatoria</taxon>
        <taxon>Bdelloidea</taxon>
        <taxon>Philodinida</taxon>
        <taxon>Philodinidae</taxon>
        <taxon>Rotaria</taxon>
    </lineage>
</organism>
<dbReference type="Gene3D" id="3.30.420.10">
    <property type="entry name" value="Ribonuclease H-like superfamily/Ribonuclease H"/>
    <property type="match status" value="1"/>
</dbReference>
<evidence type="ECO:0000313" key="3">
    <source>
        <dbReference type="EMBL" id="CAF3882219.1"/>
    </source>
</evidence>
<dbReference type="InterPro" id="IPR036397">
    <property type="entry name" value="RNaseH_sf"/>
</dbReference>
<evidence type="ECO:0000256" key="1">
    <source>
        <dbReference type="SAM" id="Phobius"/>
    </source>
</evidence>
<sequence>MWNPELSVPKVQDDGGSIMVWFGTVPFLFSVQAIGFDRRHHGYQKYIDYLKKILKASPSKLRLQKYILQHDRDLKNTAKSPQRWLHDNGIDLLKWVEQSSDTSLMENVWSELDRRMNQHHPTNKTELWQFFQKEWENIVTSFTKLLVASLPARFKSVLKQNGGSTKY</sequence>
<feature type="transmembrane region" description="Helical" evidence="1">
    <location>
        <begin position="18"/>
        <end position="36"/>
    </location>
</feature>
<protein>
    <submittedName>
        <fullName evidence="4">Uncharacterized protein</fullName>
    </submittedName>
</protein>
<dbReference type="AlphaFoldDB" id="A0A8S2M5J9"/>
<name>A0A8S2M5J9_9BILA</name>
<gene>
    <name evidence="4" type="ORF">BYL167_LOCUS10293</name>
    <name evidence="2" type="ORF">GIL414_LOCUS5261</name>
    <name evidence="3" type="ORF">SMN809_LOCUS5669</name>
</gene>
<dbReference type="Proteomes" id="UP000676336">
    <property type="component" value="Unassembled WGS sequence"/>
</dbReference>
<proteinExistence type="predicted"/>
<evidence type="ECO:0000313" key="2">
    <source>
        <dbReference type="EMBL" id="CAF3875493.1"/>
    </source>
</evidence>
<keyword evidence="1" id="KW-1133">Transmembrane helix</keyword>
<reference evidence="4" key="1">
    <citation type="submission" date="2021-02" db="EMBL/GenBank/DDBJ databases">
        <authorList>
            <person name="Nowell W R."/>
        </authorList>
    </citation>
    <scope>NUCLEOTIDE SEQUENCE</scope>
</reference>
<comment type="caution">
    <text evidence="4">The sequence shown here is derived from an EMBL/GenBank/DDBJ whole genome shotgun (WGS) entry which is preliminary data.</text>
</comment>
<dbReference type="GO" id="GO:0003676">
    <property type="term" value="F:nucleic acid binding"/>
    <property type="evidence" value="ECO:0007669"/>
    <property type="project" value="InterPro"/>
</dbReference>
<keyword evidence="1" id="KW-0472">Membrane</keyword>
<dbReference type="EMBL" id="CAJOBJ010001365">
    <property type="protein sequence ID" value="CAF3875493.1"/>
    <property type="molecule type" value="Genomic_DNA"/>
</dbReference>